<gene>
    <name evidence="2" type="ORF">IZO911_LOCUS34021</name>
    <name evidence="3" type="ORF">KXQ929_LOCUS35103</name>
</gene>
<dbReference type="AlphaFoldDB" id="A0A819VMA9"/>
<evidence type="ECO:0000313" key="4">
    <source>
        <dbReference type="Proteomes" id="UP000663868"/>
    </source>
</evidence>
<evidence type="ECO:0000313" key="3">
    <source>
        <dbReference type="EMBL" id="CAF4111418.1"/>
    </source>
</evidence>
<name>A0A819VMA9_9BILA</name>
<dbReference type="Proteomes" id="UP000663868">
    <property type="component" value="Unassembled WGS sequence"/>
</dbReference>
<protein>
    <submittedName>
        <fullName evidence="3">Uncharacterized protein</fullName>
    </submittedName>
</protein>
<evidence type="ECO:0000256" key="1">
    <source>
        <dbReference type="SAM" id="SignalP"/>
    </source>
</evidence>
<dbReference type="Proteomes" id="UP000663860">
    <property type="component" value="Unassembled WGS sequence"/>
</dbReference>
<proteinExistence type="predicted"/>
<evidence type="ECO:0000313" key="2">
    <source>
        <dbReference type="EMBL" id="CAF1300269.1"/>
    </source>
</evidence>
<organism evidence="3 4">
    <name type="scientific">Adineta steineri</name>
    <dbReference type="NCBI Taxonomy" id="433720"/>
    <lineage>
        <taxon>Eukaryota</taxon>
        <taxon>Metazoa</taxon>
        <taxon>Spiralia</taxon>
        <taxon>Gnathifera</taxon>
        <taxon>Rotifera</taxon>
        <taxon>Eurotatoria</taxon>
        <taxon>Bdelloidea</taxon>
        <taxon>Adinetida</taxon>
        <taxon>Adinetidae</taxon>
        <taxon>Adineta</taxon>
    </lineage>
</organism>
<sequence length="197" mass="23025">MKALILFFFLILSLTDNSSAAFTDFFHKIFSKDHCPIDLYNPKDTSFTGHAIYANVDTFYPLLESLSTYAKDCRVKINIKQSFIQEDPSKSFIMLRDFGAMEFRLGQAIEYELVDQDNNLLCNRRCMKKRLSKLSGLPDAKCFLQKLSHNSDIRRDPHNPTILMKRTESDESLMKLHDVRKELQNKCKKLRMKNKNQ</sequence>
<dbReference type="EMBL" id="CAJOBB010004989">
    <property type="protein sequence ID" value="CAF4111418.1"/>
    <property type="molecule type" value="Genomic_DNA"/>
</dbReference>
<accession>A0A819VMA9</accession>
<feature type="chain" id="PRO_5035620860" evidence="1">
    <location>
        <begin position="21"/>
        <end position="197"/>
    </location>
</feature>
<dbReference type="EMBL" id="CAJNOE010000651">
    <property type="protein sequence ID" value="CAF1300269.1"/>
    <property type="molecule type" value="Genomic_DNA"/>
</dbReference>
<reference evidence="3" key="1">
    <citation type="submission" date="2021-02" db="EMBL/GenBank/DDBJ databases">
        <authorList>
            <person name="Nowell W R."/>
        </authorList>
    </citation>
    <scope>NUCLEOTIDE SEQUENCE</scope>
</reference>
<comment type="caution">
    <text evidence="3">The sequence shown here is derived from an EMBL/GenBank/DDBJ whole genome shotgun (WGS) entry which is preliminary data.</text>
</comment>
<feature type="signal peptide" evidence="1">
    <location>
        <begin position="1"/>
        <end position="20"/>
    </location>
</feature>
<keyword evidence="1" id="KW-0732">Signal</keyword>